<feature type="domain" description="Response regulatory" evidence="7">
    <location>
        <begin position="5"/>
        <end position="119"/>
    </location>
</feature>
<keyword evidence="3" id="KW-0805">Transcription regulation</keyword>
<evidence type="ECO:0000256" key="5">
    <source>
        <dbReference type="ARBA" id="ARBA00023163"/>
    </source>
</evidence>
<evidence type="ECO:0000256" key="3">
    <source>
        <dbReference type="ARBA" id="ARBA00023015"/>
    </source>
</evidence>
<gene>
    <name evidence="8" type="ORF">GCM10009844_07720</name>
</gene>
<keyword evidence="2" id="KW-0902">Two-component regulatory system</keyword>
<organism evidence="8 9">
    <name type="scientific">Nocardioides koreensis</name>
    <dbReference type="NCBI Taxonomy" id="433651"/>
    <lineage>
        <taxon>Bacteria</taxon>
        <taxon>Bacillati</taxon>
        <taxon>Actinomycetota</taxon>
        <taxon>Actinomycetes</taxon>
        <taxon>Propionibacteriales</taxon>
        <taxon>Nocardioidaceae</taxon>
        <taxon>Nocardioides</taxon>
    </lineage>
</organism>
<proteinExistence type="predicted"/>
<dbReference type="InterPro" id="IPR058245">
    <property type="entry name" value="NreC/VraR/RcsB-like_REC"/>
</dbReference>
<dbReference type="SUPFAM" id="SSF52172">
    <property type="entry name" value="CheY-like"/>
    <property type="match status" value="1"/>
</dbReference>
<dbReference type="Proteomes" id="UP001501771">
    <property type="component" value="Unassembled WGS sequence"/>
</dbReference>
<dbReference type="RefSeq" id="WP_344147837.1">
    <property type="nucleotide sequence ID" value="NZ_BAAAQR010000001.1"/>
</dbReference>
<dbReference type="InterPro" id="IPR001789">
    <property type="entry name" value="Sig_transdc_resp-reg_receiver"/>
</dbReference>
<dbReference type="PANTHER" id="PTHR48111">
    <property type="entry name" value="REGULATOR OF RPOS"/>
    <property type="match status" value="1"/>
</dbReference>
<dbReference type="InterPro" id="IPR039420">
    <property type="entry name" value="WalR-like"/>
</dbReference>
<evidence type="ECO:0000313" key="9">
    <source>
        <dbReference type="Proteomes" id="UP001501771"/>
    </source>
</evidence>
<dbReference type="Gene3D" id="3.40.50.2300">
    <property type="match status" value="1"/>
</dbReference>
<keyword evidence="9" id="KW-1185">Reference proteome</keyword>
<dbReference type="CDD" id="cd17535">
    <property type="entry name" value="REC_NarL-like"/>
    <property type="match status" value="1"/>
</dbReference>
<dbReference type="PROSITE" id="PS50110">
    <property type="entry name" value="RESPONSE_REGULATORY"/>
    <property type="match status" value="1"/>
</dbReference>
<feature type="modified residue" description="4-aspartylphosphate" evidence="6">
    <location>
        <position position="56"/>
    </location>
</feature>
<evidence type="ECO:0000259" key="7">
    <source>
        <dbReference type="PROSITE" id="PS50110"/>
    </source>
</evidence>
<keyword evidence="1 6" id="KW-0597">Phosphoprotein</keyword>
<evidence type="ECO:0000256" key="1">
    <source>
        <dbReference type="ARBA" id="ARBA00022553"/>
    </source>
</evidence>
<dbReference type="EMBL" id="BAAAQR010000001">
    <property type="protein sequence ID" value="GAA2139144.1"/>
    <property type="molecule type" value="Genomic_DNA"/>
</dbReference>
<name>A0ABP5L382_9ACTN</name>
<dbReference type="Pfam" id="PF00072">
    <property type="entry name" value="Response_reg"/>
    <property type="match status" value="1"/>
</dbReference>
<accession>A0ABP5L382</accession>
<sequence>MPEIRVLVVDDQEPFRRAMATVVEETDGFVVVGSAASGEESLVAAAELAPQLVLMDVHLPGIDGLEASRRLSLAAEPPVVVLLSTYDEDQFDLSGSGAASYLAKATFGPDRLSEVWSAARHQLVRRELDARGDP</sequence>
<protein>
    <recommendedName>
        <fullName evidence="7">Response regulatory domain-containing protein</fullName>
    </recommendedName>
</protein>
<evidence type="ECO:0000256" key="6">
    <source>
        <dbReference type="PROSITE-ProRule" id="PRU00169"/>
    </source>
</evidence>
<keyword evidence="4" id="KW-0238">DNA-binding</keyword>
<evidence type="ECO:0000313" key="8">
    <source>
        <dbReference type="EMBL" id="GAA2139144.1"/>
    </source>
</evidence>
<dbReference type="SMART" id="SM00448">
    <property type="entry name" value="REC"/>
    <property type="match status" value="1"/>
</dbReference>
<reference evidence="9" key="1">
    <citation type="journal article" date="2019" name="Int. J. Syst. Evol. Microbiol.">
        <title>The Global Catalogue of Microorganisms (GCM) 10K type strain sequencing project: providing services to taxonomists for standard genome sequencing and annotation.</title>
        <authorList>
            <consortium name="The Broad Institute Genomics Platform"/>
            <consortium name="The Broad Institute Genome Sequencing Center for Infectious Disease"/>
            <person name="Wu L."/>
            <person name="Ma J."/>
        </authorList>
    </citation>
    <scope>NUCLEOTIDE SEQUENCE [LARGE SCALE GENOMIC DNA]</scope>
    <source>
        <strain evidence="9">JCM 16022</strain>
    </source>
</reference>
<evidence type="ECO:0000256" key="4">
    <source>
        <dbReference type="ARBA" id="ARBA00023125"/>
    </source>
</evidence>
<comment type="caution">
    <text evidence="8">The sequence shown here is derived from an EMBL/GenBank/DDBJ whole genome shotgun (WGS) entry which is preliminary data.</text>
</comment>
<dbReference type="PANTHER" id="PTHR48111:SF1">
    <property type="entry name" value="TWO-COMPONENT RESPONSE REGULATOR ORR33"/>
    <property type="match status" value="1"/>
</dbReference>
<evidence type="ECO:0000256" key="2">
    <source>
        <dbReference type="ARBA" id="ARBA00023012"/>
    </source>
</evidence>
<dbReference type="InterPro" id="IPR011006">
    <property type="entry name" value="CheY-like_superfamily"/>
</dbReference>
<keyword evidence="5" id="KW-0804">Transcription</keyword>